<dbReference type="GO" id="GO:0032259">
    <property type="term" value="P:methylation"/>
    <property type="evidence" value="ECO:0007669"/>
    <property type="project" value="UniProtKB-KW"/>
</dbReference>
<accession>A0AA96LPE6</accession>
<dbReference type="EMBL" id="CP130319">
    <property type="protein sequence ID" value="WNR45510.1"/>
    <property type="molecule type" value="Genomic_DNA"/>
</dbReference>
<evidence type="ECO:0000259" key="2">
    <source>
        <dbReference type="Pfam" id="PF08241"/>
    </source>
</evidence>
<dbReference type="PANTHER" id="PTHR44068:SF11">
    <property type="entry name" value="GERANYL DIPHOSPHATE 2-C-METHYLTRANSFERASE"/>
    <property type="match status" value="1"/>
</dbReference>
<evidence type="ECO:0000313" key="3">
    <source>
        <dbReference type="EMBL" id="WNR45510.1"/>
    </source>
</evidence>
<dbReference type="InterPro" id="IPR029063">
    <property type="entry name" value="SAM-dependent_MTases_sf"/>
</dbReference>
<dbReference type="EC" id="2.1.1.-" evidence="3"/>
<proteinExistence type="predicted"/>
<organism evidence="3 4">
    <name type="scientific">Paenibacillus roseopurpureus</name>
    <dbReference type="NCBI Taxonomy" id="2918901"/>
    <lineage>
        <taxon>Bacteria</taxon>
        <taxon>Bacillati</taxon>
        <taxon>Bacillota</taxon>
        <taxon>Bacilli</taxon>
        <taxon>Bacillales</taxon>
        <taxon>Paenibacillaceae</taxon>
        <taxon>Paenibacillus</taxon>
    </lineage>
</organism>
<dbReference type="KEGG" id="proo:MJB10_05225"/>
<dbReference type="AlphaFoldDB" id="A0AA96LPE6"/>
<evidence type="ECO:0000313" key="4">
    <source>
        <dbReference type="Proteomes" id="UP001304650"/>
    </source>
</evidence>
<dbReference type="RefSeq" id="WP_314802317.1">
    <property type="nucleotide sequence ID" value="NZ_CP130319.1"/>
</dbReference>
<dbReference type="InterPro" id="IPR013216">
    <property type="entry name" value="Methyltransf_11"/>
</dbReference>
<dbReference type="SUPFAM" id="SSF53335">
    <property type="entry name" value="S-adenosyl-L-methionine-dependent methyltransferases"/>
    <property type="match status" value="1"/>
</dbReference>
<sequence>MERGGTFRQQPVFDKSGREVEQVTRALHMVEKDVCHRGGARGIEYLDMLAKLGIGNAHPGGFGETIEQLKVYPIEPGKKVLEVGCGTGRTACYLAEQGCEVTAVDIRPEMITKAKIRAEKQGAQVEFLIGDVCQLPFEDGTFDVVMVESVTNFADAQKAVSEYYRVLKPGGKLYDREVIKVKEMTSGIHRALCSFYGVSRIYKLEEWQELFEANNFVDVTSTGIHPFPLTMFEDQVQHPDPVHLSDRQSFMDPRIWQITARYDELVNKYHPYMGYTLMIGSKA</sequence>
<dbReference type="Pfam" id="PF08241">
    <property type="entry name" value="Methyltransf_11"/>
    <property type="match status" value="1"/>
</dbReference>
<name>A0AA96LPE6_9BACL</name>
<dbReference type="Proteomes" id="UP001304650">
    <property type="component" value="Chromosome"/>
</dbReference>
<evidence type="ECO:0000256" key="1">
    <source>
        <dbReference type="ARBA" id="ARBA00022679"/>
    </source>
</evidence>
<dbReference type="PANTHER" id="PTHR44068">
    <property type="entry name" value="ZGC:194242"/>
    <property type="match status" value="1"/>
</dbReference>
<reference evidence="3" key="1">
    <citation type="submission" date="2022-02" db="EMBL/GenBank/DDBJ databases">
        <title>Paenibacillus sp. MBLB1832 Whole Genome Shotgun Sequencing.</title>
        <authorList>
            <person name="Hwang C.Y."/>
            <person name="Cho E.-S."/>
            <person name="Seo M.-J."/>
        </authorList>
    </citation>
    <scope>NUCLEOTIDE SEQUENCE</scope>
    <source>
        <strain evidence="3">MBLB1832</strain>
    </source>
</reference>
<gene>
    <name evidence="3" type="ORF">MJB10_05225</name>
</gene>
<dbReference type="InterPro" id="IPR050447">
    <property type="entry name" value="Erg6_SMT_methyltransf"/>
</dbReference>
<keyword evidence="4" id="KW-1185">Reference proteome</keyword>
<keyword evidence="3" id="KW-0489">Methyltransferase</keyword>
<dbReference type="CDD" id="cd02440">
    <property type="entry name" value="AdoMet_MTases"/>
    <property type="match status" value="1"/>
</dbReference>
<dbReference type="GO" id="GO:0008757">
    <property type="term" value="F:S-adenosylmethionine-dependent methyltransferase activity"/>
    <property type="evidence" value="ECO:0007669"/>
    <property type="project" value="InterPro"/>
</dbReference>
<protein>
    <submittedName>
        <fullName evidence="3">Class I SAM-dependent methyltransferase</fullName>
        <ecNumber evidence="3">2.1.1.-</ecNumber>
    </submittedName>
</protein>
<feature type="domain" description="Methyltransferase type 11" evidence="2">
    <location>
        <begin position="81"/>
        <end position="174"/>
    </location>
</feature>
<dbReference type="Gene3D" id="3.40.50.150">
    <property type="entry name" value="Vaccinia Virus protein VP39"/>
    <property type="match status" value="1"/>
</dbReference>
<keyword evidence="1 3" id="KW-0808">Transferase</keyword>